<evidence type="ECO:0000256" key="6">
    <source>
        <dbReference type="SAM" id="Coils"/>
    </source>
</evidence>
<dbReference type="InterPro" id="IPR051906">
    <property type="entry name" value="TolC-like"/>
</dbReference>
<feature type="coiled-coil region" evidence="6">
    <location>
        <begin position="296"/>
        <end position="355"/>
    </location>
</feature>
<dbReference type="GO" id="GO:0009279">
    <property type="term" value="C:cell outer membrane"/>
    <property type="evidence" value="ECO:0007669"/>
    <property type="project" value="UniProtKB-SubCell"/>
</dbReference>
<accession>A0A1M7SLC8</accession>
<evidence type="ECO:0000256" key="5">
    <source>
        <dbReference type="ARBA" id="ARBA00023237"/>
    </source>
</evidence>
<keyword evidence="3" id="KW-0812">Transmembrane</keyword>
<sequence>MKKILSLVMALIVMIAVSVPMATLAGEETAGTDNTTVKGEAVETVEGAETGEAGEESETVEAVTVIDMLTLEKAYEYIEEHNQELKLMNDKINLYEKQYQDAVDRSNWAKGKSIGGDEEQNVTYRKEELLYPKQRLLELDGAKHEREEKLKELKSSVKKQFLEIGVFQEELLNTQSELAALDKTIEHTKTQINSGSLPQSALKQYDAQRVQMLSKLDTTQRQINLNLMGVARDLGVKLAEGIKLEQFDEELVLFDDTDIEDKISKAWEDSYDYRSQQGKLELAEIECDIIRYNTYVDNNLNQLQQLEAEVSNNQAKLEQVKPNLEATLWNKYYELKNLEGDLEIEKINLEDAEYTLNITKSQEALGTAKGSSVVDDTIALNQQKVKLQKAIHAYSLAVDELNGLLIK</sequence>
<dbReference type="EMBL" id="FRDN01000004">
    <property type="protein sequence ID" value="SHN59236.1"/>
    <property type="molecule type" value="Genomic_DNA"/>
</dbReference>
<protein>
    <recommendedName>
        <fullName evidence="10">Outer membrane efflux protein</fullName>
    </recommendedName>
</protein>
<evidence type="ECO:0000256" key="1">
    <source>
        <dbReference type="ARBA" id="ARBA00004442"/>
    </source>
</evidence>
<evidence type="ECO:0000256" key="4">
    <source>
        <dbReference type="ARBA" id="ARBA00023136"/>
    </source>
</evidence>
<dbReference type="AlphaFoldDB" id="A0A1M7SLC8"/>
<dbReference type="Gene3D" id="1.20.1600.10">
    <property type="entry name" value="Outer membrane efflux proteins (OEP)"/>
    <property type="match status" value="2"/>
</dbReference>
<dbReference type="PANTHER" id="PTHR30026:SF20">
    <property type="entry name" value="OUTER MEMBRANE PROTEIN TOLC"/>
    <property type="match status" value="1"/>
</dbReference>
<dbReference type="GO" id="GO:1990281">
    <property type="term" value="C:efflux pump complex"/>
    <property type="evidence" value="ECO:0007669"/>
    <property type="project" value="TreeGrafter"/>
</dbReference>
<evidence type="ECO:0000256" key="3">
    <source>
        <dbReference type="ARBA" id="ARBA00022692"/>
    </source>
</evidence>
<keyword evidence="9" id="KW-1185">Reference proteome</keyword>
<dbReference type="RefSeq" id="WP_072771577.1">
    <property type="nucleotide sequence ID" value="NZ_FRDN01000004.1"/>
</dbReference>
<keyword evidence="4" id="KW-0472">Membrane</keyword>
<evidence type="ECO:0000313" key="8">
    <source>
        <dbReference type="EMBL" id="SHN59236.1"/>
    </source>
</evidence>
<dbReference type="PANTHER" id="PTHR30026">
    <property type="entry name" value="OUTER MEMBRANE PROTEIN TOLC"/>
    <property type="match status" value="1"/>
</dbReference>
<evidence type="ECO:0008006" key="10">
    <source>
        <dbReference type="Google" id="ProtNLM"/>
    </source>
</evidence>
<keyword evidence="7" id="KW-0732">Signal</keyword>
<keyword evidence="6" id="KW-0175">Coiled coil</keyword>
<dbReference type="SUPFAM" id="SSF56954">
    <property type="entry name" value="Outer membrane efflux proteins (OEP)"/>
    <property type="match status" value="1"/>
</dbReference>
<dbReference type="STRING" id="1121395.SAMN02745215_01031"/>
<evidence type="ECO:0000313" key="9">
    <source>
        <dbReference type="Proteomes" id="UP000184010"/>
    </source>
</evidence>
<gene>
    <name evidence="8" type="ORF">SAMN02745215_01031</name>
</gene>
<reference evidence="9" key="1">
    <citation type="submission" date="2016-12" db="EMBL/GenBank/DDBJ databases">
        <authorList>
            <person name="Varghese N."/>
            <person name="Submissions S."/>
        </authorList>
    </citation>
    <scope>NUCLEOTIDE SEQUENCE [LARGE SCALE GENOMIC DNA]</scope>
    <source>
        <strain evidence="9">DSM 11544</strain>
    </source>
</reference>
<organism evidence="8 9">
    <name type="scientific">Desulfitobacterium chlororespirans DSM 11544</name>
    <dbReference type="NCBI Taxonomy" id="1121395"/>
    <lineage>
        <taxon>Bacteria</taxon>
        <taxon>Bacillati</taxon>
        <taxon>Bacillota</taxon>
        <taxon>Clostridia</taxon>
        <taxon>Eubacteriales</taxon>
        <taxon>Desulfitobacteriaceae</taxon>
        <taxon>Desulfitobacterium</taxon>
    </lineage>
</organism>
<dbReference type="GO" id="GO:0015288">
    <property type="term" value="F:porin activity"/>
    <property type="evidence" value="ECO:0007669"/>
    <property type="project" value="TreeGrafter"/>
</dbReference>
<proteinExistence type="predicted"/>
<dbReference type="Proteomes" id="UP000184010">
    <property type="component" value="Unassembled WGS sequence"/>
</dbReference>
<keyword evidence="2" id="KW-1134">Transmembrane beta strand</keyword>
<name>A0A1M7SLC8_9FIRM</name>
<comment type="subcellular location">
    <subcellularLocation>
        <location evidence="1">Cell outer membrane</location>
    </subcellularLocation>
</comment>
<keyword evidence="5" id="KW-0998">Cell outer membrane</keyword>
<feature type="chain" id="PRO_5013269279" description="Outer membrane efflux protein" evidence="7">
    <location>
        <begin position="26"/>
        <end position="407"/>
    </location>
</feature>
<dbReference type="GO" id="GO:0015562">
    <property type="term" value="F:efflux transmembrane transporter activity"/>
    <property type="evidence" value="ECO:0007669"/>
    <property type="project" value="TreeGrafter"/>
</dbReference>
<evidence type="ECO:0000256" key="2">
    <source>
        <dbReference type="ARBA" id="ARBA00022452"/>
    </source>
</evidence>
<feature type="coiled-coil region" evidence="6">
    <location>
        <begin position="71"/>
        <end position="105"/>
    </location>
</feature>
<feature type="signal peptide" evidence="7">
    <location>
        <begin position="1"/>
        <end position="25"/>
    </location>
</feature>
<evidence type="ECO:0000256" key="7">
    <source>
        <dbReference type="SAM" id="SignalP"/>
    </source>
</evidence>